<dbReference type="CDD" id="cd00118">
    <property type="entry name" value="LysM"/>
    <property type="match status" value="1"/>
</dbReference>
<name>A0A7C4AG60_9BACT</name>
<keyword evidence="2" id="KW-0732">Signal</keyword>
<dbReference type="Pfam" id="PF01476">
    <property type="entry name" value="LysM"/>
    <property type="match status" value="1"/>
</dbReference>
<dbReference type="SUPFAM" id="SSF54106">
    <property type="entry name" value="LysM domain"/>
    <property type="match status" value="1"/>
</dbReference>
<evidence type="ECO:0000256" key="1">
    <source>
        <dbReference type="SAM" id="MobiDB-lite"/>
    </source>
</evidence>
<evidence type="ECO:0000313" key="4">
    <source>
        <dbReference type="EMBL" id="HGG91376.1"/>
    </source>
</evidence>
<sequence length="268" mass="29131">MMKTLVTAIALSLALTGCGLLGDKPQPAPVVEVKPEPAPPPPPPPPPPLTHTVKKGETLTALGKKYGVSAAQILAANSLKDAKAVKAGMVLTIPGKTAQPLAEKTPAKPEKEVKETKDPKEPKAKGSKSDPYGIESATAPDKGKKKPGKVDDDATFEKVKADFHEYARKWLEKSAGLAQFNKDKKEVKQVDGRWVATYSVILMNTMQTEVKRVEYDHTPYVAHITYQLEVHNTYGTSAAAALASKDEEVKQESMREIFSYSGQKKAWR</sequence>
<feature type="region of interest" description="Disordered" evidence="1">
    <location>
        <begin position="100"/>
        <end position="151"/>
    </location>
</feature>
<dbReference type="PANTHER" id="PTHR33734:SF22">
    <property type="entry name" value="MEMBRANE-BOUND LYTIC MUREIN TRANSGLYCOSYLASE D"/>
    <property type="match status" value="1"/>
</dbReference>
<feature type="domain" description="LysM" evidence="3">
    <location>
        <begin position="49"/>
        <end position="93"/>
    </location>
</feature>
<evidence type="ECO:0000259" key="3">
    <source>
        <dbReference type="PROSITE" id="PS51782"/>
    </source>
</evidence>
<evidence type="ECO:0000256" key="2">
    <source>
        <dbReference type="SAM" id="SignalP"/>
    </source>
</evidence>
<dbReference type="SUPFAM" id="SSF101447">
    <property type="entry name" value="Formin homology 2 domain (FH2 domain)"/>
    <property type="match status" value="1"/>
</dbReference>
<dbReference type="InterPro" id="IPR018392">
    <property type="entry name" value="LysM"/>
</dbReference>
<feature type="compositionally biased region" description="Basic and acidic residues" evidence="1">
    <location>
        <begin position="105"/>
        <end position="128"/>
    </location>
</feature>
<proteinExistence type="predicted"/>
<dbReference type="SMART" id="SM00257">
    <property type="entry name" value="LysM"/>
    <property type="match status" value="1"/>
</dbReference>
<dbReference type="PROSITE" id="PS51782">
    <property type="entry name" value="LYSM"/>
    <property type="match status" value="1"/>
</dbReference>
<dbReference type="Gene3D" id="3.10.350.10">
    <property type="entry name" value="LysM domain"/>
    <property type="match status" value="1"/>
</dbReference>
<feature type="signal peptide" evidence="2">
    <location>
        <begin position="1"/>
        <end position="21"/>
    </location>
</feature>
<organism evidence="4">
    <name type="scientific">Fundidesulfovibrio putealis</name>
    <dbReference type="NCBI Taxonomy" id="270496"/>
    <lineage>
        <taxon>Bacteria</taxon>
        <taxon>Pseudomonadati</taxon>
        <taxon>Thermodesulfobacteriota</taxon>
        <taxon>Desulfovibrionia</taxon>
        <taxon>Desulfovibrionales</taxon>
        <taxon>Desulfovibrionaceae</taxon>
        <taxon>Fundidesulfovibrio</taxon>
    </lineage>
</organism>
<feature type="region of interest" description="Disordered" evidence="1">
    <location>
        <begin position="26"/>
        <end position="53"/>
    </location>
</feature>
<dbReference type="EMBL" id="DSRP01000019">
    <property type="protein sequence ID" value="HGG91376.1"/>
    <property type="molecule type" value="Genomic_DNA"/>
</dbReference>
<dbReference type="PROSITE" id="PS51257">
    <property type="entry name" value="PROKAR_LIPOPROTEIN"/>
    <property type="match status" value="1"/>
</dbReference>
<dbReference type="InterPro" id="IPR036779">
    <property type="entry name" value="LysM_dom_sf"/>
</dbReference>
<protein>
    <submittedName>
        <fullName evidence="4">LysM peptidoglycan-binding domain-containing protein</fullName>
    </submittedName>
</protein>
<comment type="caution">
    <text evidence="4">The sequence shown here is derived from an EMBL/GenBank/DDBJ whole genome shotgun (WGS) entry which is preliminary data.</text>
</comment>
<accession>A0A7C4AG60</accession>
<feature type="chain" id="PRO_5028050079" evidence="2">
    <location>
        <begin position="22"/>
        <end position="268"/>
    </location>
</feature>
<feature type="compositionally biased region" description="Pro residues" evidence="1">
    <location>
        <begin position="36"/>
        <end position="49"/>
    </location>
</feature>
<gene>
    <name evidence="4" type="ORF">ENR59_00295</name>
</gene>
<dbReference type="PANTHER" id="PTHR33734">
    <property type="entry name" value="LYSM DOMAIN-CONTAINING GPI-ANCHORED PROTEIN 2"/>
    <property type="match status" value="1"/>
</dbReference>
<reference evidence="4" key="1">
    <citation type="journal article" date="2020" name="mSystems">
        <title>Genome- and Community-Level Interaction Insights into Carbon Utilization and Element Cycling Functions of Hydrothermarchaeota in Hydrothermal Sediment.</title>
        <authorList>
            <person name="Zhou Z."/>
            <person name="Liu Y."/>
            <person name="Xu W."/>
            <person name="Pan J."/>
            <person name="Luo Z.H."/>
            <person name="Li M."/>
        </authorList>
    </citation>
    <scope>NUCLEOTIDE SEQUENCE [LARGE SCALE GENOMIC DNA]</scope>
    <source>
        <strain evidence="4">SpSt-413</strain>
    </source>
</reference>
<dbReference type="AlphaFoldDB" id="A0A7C4AG60"/>